<comment type="similarity">
    <text evidence="1 3">Belongs to the class-II fumarase/aspartase family. Fumarase subfamily.</text>
</comment>
<feature type="binding site" description="in site B" evidence="3">
    <location>
        <begin position="129"/>
        <end position="132"/>
    </location>
    <ligand>
        <name>substrate</name>
    </ligand>
</feature>
<dbReference type="EC" id="4.2.1.2" evidence="3"/>
<dbReference type="HAMAP" id="MF_00743">
    <property type="entry name" value="FumaraseC"/>
    <property type="match status" value="1"/>
</dbReference>
<dbReference type="Proteomes" id="UP001597394">
    <property type="component" value="Unassembled WGS sequence"/>
</dbReference>
<feature type="active site" evidence="3">
    <location>
        <position position="318"/>
    </location>
</feature>
<dbReference type="RefSeq" id="WP_255929528.1">
    <property type="nucleotide sequence ID" value="NZ_JANFQP010000002.1"/>
</dbReference>
<feature type="binding site" evidence="3">
    <location>
        <position position="187"/>
    </location>
    <ligand>
        <name>substrate</name>
    </ligand>
</feature>
<dbReference type="NCBIfam" id="TIGR00979">
    <property type="entry name" value="fumC_II"/>
    <property type="match status" value="1"/>
</dbReference>
<feature type="domain" description="Fumarate lyase N-terminal" evidence="4">
    <location>
        <begin position="11"/>
        <end position="342"/>
    </location>
</feature>
<organism evidence="6 7">
    <name type="scientific">Kaistella montana</name>
    <dbReference type="NCBI Taxonomy" id="1849733"/>
    <lineage>
        <taxon>Bacteria</taxon>
        <taxon>Pseudomonadati</taxon>
        <taxon>Bacteroidota</taxon>
        <taxon>Flavobacteriia</taxon>
        <taxon>Flavobacteriales</taxon>
        <taxon>Weeksellaceae</taxon>
        <taxon>Chryseobacterium group</taxon>
        <taxon>Kaistella</taxon>
    </lineage>
</organism>
<reference evidence="7" key="1">
    <citation type="journal article" date="2019" name="Int. J. Syst. Evol. Microbiol.">
        <title>The Global Catalogue of Microorganisms (GCM) 10K type strain sequencing project: providing services to taxonomists for standard genome sequencing and annotation.</title>
        <authorList>
            <consortium name="The Broad Institute Genomics Platform"/>
            <consortium name="The Broad Institute Genome Sequencing Center for Infectious Disease"/>
            <person name="Wu L."/>
            <person name="Ma J."/>
        </authorList>
    </citation>
    <scope>NUCLEOTIDE SEQUENCE [LARGE SCALE GENOMIC DNA]</scope>
    <source>
        <strain evidence="7">KCTC 52204</strain>
    </source>
</reference>
<feature type="active site" description="Proton donor/acceptor" evidence="3">
    <location>
        <position position="188"/>
    </location>
</feature>
<gene>
    <name evidence="3 6" type="primary">fumC</name>
    <name evidence="6" type="ORF">ACFSO8_08005</name>
</gene>
<evidence type="ECO:0000259" key="5">
    <source>
        <dbReference type="Pfam" id="PF10415"/>
    </source>
</evidence>
<accession>A0ABW5K8Z2</accession>
<dbReference type="InterPro" id="IPR022761">
    <property type="entry name" value="Fumarate_lyase_N"/>
</dbReference>
<protein>
    <recommendedName>
        <fullName evidence="3">Fumarate hydratase class II</fullName>
        <shortName evidence="3">Fumarase C</shortName>
        <ecNumber evidence="3">4.2.1.2</ecNumber>
    </recommendedName>
    <alternativeName>
        <fullName evidence="3">Aerobic fumarase</fullName>
    </alternativeName>
    <alternativeName>
        <fullName evidence="3">Iron-independent fumarase</fullName>
    </alternativeName>
</protein>
<dbReference type="PRINTS" id="PR00149">
    <property type="entry name" value="FUMRATELYASE"/>
</dbReference>
<name>A0ABW5K8Z2_9FLAO</name>
<dbReference type="PANTHER" id="PTHR11444:SF1">
    <property type="entry name" value="FUMARATE HYDRATASE, MITOCHONDRIAL"/>
    <property type="match status" value="1"/>
</dbReference>
<evidence type="ECO:0000259" key="4">
    <source>
        <dbReference type="Pfam" id="PF00206"/>
    </source>
</evidence>
<keyword evidence="3" id="KW-0816">Tricarboxylic acid cycle</keyword>
<feature type="domain" description="Fumarase C C-terminal" evidence="5">
    <location>
        <begin position="408"/>
        <end position="460"/>
    </location>
</feature>
<proteinExistence type="inferred from homology"/>
<dbReference type="InterPro" id="IPR020557">
    <property type="entry name" value="Fumarate_lyase_CS"/>
</dbReference>
<feature type="binding site" evidence="3">
    <location>
        <begin position="139"/>
        <end position="141"/>
    </location>
    <ligand>
        <name>substrate</name>
    </ligand>
</feature>
<evidence type="ECO:0000256" key="3">
    <source>
        <dbReference type="HAMAP-Rule" id="MF_00743"/>
    </source>
</evidence>
<evidence type="ECO:0000256" key="1">
    <source>
        <dbReference type="ARBA" id="ARBA00009084"/>
    </source>
</evidence>
<comment type="subunit">
    <text evidence="3">Homotetramer.</text>
</comment>
<feature type="binding site" evidence="3">
    <location>
        <begin position="324"/>
        <end position="326"/>
    </location>
    <ligand>
        <name>substrate</name>
    </ligand>
</feature>
<comment type="pathway">
    <text evidence="3">Carbohydrate metabolism; tricarboxylic acid cycle; (S)-malate from fumarate: step 1/1.</text>
</comment>
<keyword evidence="3" id="KW-0963">Cytoplasm</keyword>
<dbReference type="Gene3D" id="1.10.275.10">
    <property type="entry name" value="Fumarase/aspartase (N-terminal domain)"/>
    <property type="match status" value="1"/>
</dbReference>
<keyword evidence="7" id="KW-1185">Reference proteome</keyword>
<feature type="site" description="Important for catalytic activity" evidence="3">
    <location>
        <position position="331"/>
    </location>
</feature>
<dbReference type="SUPFAM" id="SSF48557">
    <property type="entry name" value="L-aspartase-like"/>
    <property type="match status" value="1"/>
</dbReference>
<comment type="caution">
    <text evidence="6">The sequence shown here is derived from an EMBL/GenBank/DDBJ whole genome shotgun (WGS) entry which is preliminary data.</text>
</comment>
<dbReference type="Pfam" id="PF00206">
    <property type="entry name" value="Lyase_1"/>
    <property type="match status" value="1"/>
</dbReference>
<dbReference type="InterPro" id="IPR005677">
    <property type="entry name" value="Fum_hydII"/>
</dbReference>
<comment type="function">
    <text evidence="3">Involved in the TCA cycle. Catalyzes the stereospecific interconversion of fumarate to L-malate.</text>
</comment>
<dbReference type="InterPro" id="IPR008948">
    <property type="entry name" value="L-Aspartase-like"/>
</dbReference>
<comment type="catalytic activity">
    <reaction evidence="3">
        <text>(S)-malate = fumarate + H2O</text>
        <dbReference type="Rhea" id="RHEA:12460"/>
        <dbReference type="ChEBI" id="CHEBI:15377"/>
        <dbReference type="ChEBI" id="CHEBI:15589"/>
        <dbReference type="ChEBI" id="CHEBI:29806"/>
        <dbReference type="EC" id="4.2.1.2"/>
    </reaction>
</comment>
<dbReference type="PANTHER" id="PTHR11444">
    <property type="entry name" value="ASPARTATEAMMONIA/ARGININOSUCCINATE/ADENYLOSUCCINATE LYASE"/>
    <property type="match status" value="1"/>
</dbReference>
<dbReference type="InterPro" id="IPR024083">
    <property type="entry name" value="Fumarase/histidase_N"/>
</dbReference>
<evidence type="ECO:0000313" key="6">
    <source>
        <dbReference type="EMBL" id="MFD2545402.1"/>
    </source>
</evidence>
<feature type="binding site" evidence="3">
    <location>
        <position position="319"/>
    </location>
    <ligand>
        <name>substrate</name>
    </ligand>
</feature>
<dbReference type="NCBIfam" id="NF008909">
    <property type="entry name" value="PRK12273.1"/>
    <property type="match status" value="1"/>
</dbReference>
<evidence type="ECO:0000313" key="7">
    <source>
        <dbReference type="Proteomes" id="UP001597394"/>
    </source>
</evidence>
<dbReference type="CDD" id="cd01362">
    <property type="entry name" value="Fumarase_classII"/>
    <property type="match status" value="1"/>
</dbReference>
<keyword evidence="2 3" id="KW-0456">Lyase</keyword>
<comment type="miscellaneous">
    <text evidence="3">There are 2 substrate-binding sites: the catalytic A site, and the non-catalytic B site that may play a role in the transfer of substrate or product between the active site and the solvent. Alternatively, the B site may bind allosteric effectors.</text>
</comment>
<dbReference type="PROSITE" id="PS00163">
    <property type="entry name" value="FUMARATE_LYASES"/>
    <property type="match status" value="1"/>
</dbReference>
<comment type="subcellular location">
    <subcellularLocation>
        <location evidence="3">Cytoplasm</location>
    </subcellularLocation>
</comment>
<dbReference type="InterPro" id="IPR000362">
    <property type="entry name" value="Fumarate_lyase_fam"/>
</dbReference>
<dbReference type="GO" id="GO:0004333">
    <property type="term" value="F:fumarate hydratase activity"/>
    <property type="evidence" value="ECO:0007669"/>
    <property type="project" value="UniProtKB-EC"/>
</dbReference>
<evidence type="ECO:0000256" key="2">
    <source>
        <dbReference type="ARBA" id="ARBA00023239"/>
    </source>
</evidence>
<dbReference type="Gene3D" id="1.10.40.30">
    <property type="entry name" value="Fumarase/aspartase (C-terminal domain)"/>
    <property type="match status" value="1"/>
</dbReference>
<feature type="binding site" evidence="3">
    <location>
        <begin position="98"/>
        <end position="100"/>
    </location>
    <ligand>
        <name>substrate</name>
    </ligand>
</feature>
<dbReference type="Gene3D" id="1.20.200.10">
    <property type="entry name" value="Fumarase/aspartase (Central domain)"/>
    <property type="match status" value="1"/>
</dbReference>
<dbReference type="Pfam" id="PF10415">
    <property type="entry name" value="FumaraseC_C"/>
    <property type="match status" value="1"/>
</dbReference>
<sequence length="460" mass="50203">MNYRTEHDTMGDVQVPSDKFWGAQTERSRNNFKIGPESSMPHEIIEAFVILKKAAAFANCELGVLSEEKRNMIAKVCDEVLDGKLNDQFPLVIWQTGSGTQSNMNVNEVISNKAHVNNGGILGEKSEIHPNDDVNKSQSSNDTFPTAMHIAAYKKVVEHTLPAVEKLRNTLNAKSENFQNIVKIGRTHLMDATPLTLGQEFSGYVAQLDYAMKAITNTLDHLQEIALGGTAVGTGLNTPKNYDVTVAKYISEFTDLPFVTAPNKFEALAAHDAMVESHGALKQLAVSLYKIAQDIRLLASGPRSGIGEILIPENEPGSSIMPGKVNPTQNEAMTMVCAQVLGNDTTISFAGTQGNYELNVFKPVMAYNFLQSAQLLGDACLSFNDHCAVGIEPNLPRIKELVNNSLMLVTALNTHIGYENAAKIAKTAHKNGTTLKQEAVNLGLLTAEQFDEWVKPEDMV</sequence>
<dbReference type="InterPro" id="IPR018951">
    <property type="entry name" value="Fumarase_C_C"/>
</dbReference>
<dbReference type="EMBL" id="JBHULG010000002">
    <property type="protein sequence ID" value="MFD2545402.1"/>
    <property type="molecule type" value="Genomic_DNA"/>
</dbReference>